<dbReference type="SUPFAM" id="SSF57756">
    <property type="entry name" value="Retrovirus zinc finger-like domains"/>
    <property type="match status" value="1"/>
</dbReference>
<feature type="domain" description="CCHC-type" evidence="2">
    <location>
        <begin position="80"/>
        <end position="95"/>
    </location>
</feature>
<dbReference type="GO" id="GO:0008270">
    <property type="term" value="F:zinc ion binding"/>
    <property type="evidence" value="ECO:0007669"/>
    <property type="project" value="UniProtKB-KW"/>
</dbReference>
<dbReference type="InterPro" id="IPR001878">
    <property type="entry name" value="Znf_CCHC"/>
</dbReference>
<keyword evidence="1" id="KW-0479">Metal-binding</keyword>
<dbReference type="AlphaFoldDB" id="A0AAV0MF63"/>
<organism evidence="3 4">
    <name type="scientific">Linum tenue</name>
    <dbReference type="NCBI Taxonomy" id="586396"/>
    <lineage>
        <taxon>Eukaryota</taxon>
        <taxon>Viridiplantae</taxon>
        <taxon>Streptophyta</taxon>
        <taxon>Embryophyta</taxon>
        <taxon>Tracheophyta</taxon>
        <taxon>Spermatophyta</taxon>
        <taxon>Magnoliopsida</taxon>
        <taxon>eudicotyledons</taxon>
        <taxon>Gunneridae</taxon>
        <taxon>Pentapetalae</taxon>
        <taxon>rosids</taxon>
        <taxon>fabids</taxon>
        <taxon>Malpighiales</taxon>
        <taxon>Linaceae</taxon>
        <taxon>Linum</taxon>
    </lineage>
</organism>
<keyword evidence="1" id="KW-0862">Zinc</keyword>
<dbReference type="Pfam" id="PF00098">
    <property type="entry name" value="zf-CCHC"/>
    <property type="match status" value="1"/>
</dbReference>
<evidence type="ECO:0000313" key="3">
    <source>
        <dbReference type="EMBL" id="CAI0444922.1"/>
    </source>
</evidence>
<dbReference type="PANTHER" id="PTHR31286">
    <property type="entry name" value="GLYCINE-RICH CELL WALL STRUCTURAL PROTEIN 1.8-LIKE"/>
    <property type="match status" value="1"/>
</dbReference>
<dbReference type="GO" id="GO:0003676">
    <property type="term" value="F:nucleic acid binding"/>
    <property type="evidence" value="ECO:0007669"/>
    <property type="project" value="InterPro"/>
</dbReference>
<dbReference type="InterPro" id="IPR036875">
    <property type="entry name" value="Znf_CCHC_sf"/>
</dbReference>
<dbReference type="PROSITE" id="PS50158">
    <property type="entry name" value="ZF_CCHC"/>
    <property type="match status" value="1"/>
</dbReference>
<evidence type="ECO:0000256" key="1">
    <source>
        <dbReference type="PROSITE-ProRule" id="PRU00047"/>
    </source>
</evidence>
<gene>
    <name evidence="3" type="ORF">LITE_LOCUS28317</name>
</gene>
<keyword evidence="4" id="KW-1185">Reference proteome</keyword>
<dbReference type="SMART" id="SM00343">
    <property type="entry name" value="ZnF_C2HC"/>
    <property type="match status" value="1"/>
</dbReference>
<accession>A0AAV0MF63</accession>
<evidence type="ECO:0000259" key="2">
    <source>
        <dbReference type="PROSITE" id="PS50158"/>
    </source>
</evidence>
<dbReference type="EMBL" id="CAMGYJ010000007">
    <property type="protein sequence ID" value="CAI0444922.1"/>
    <property type="molecule type" value="Genomic_DNA"/>
</dbReference>
<dbReference type="InterPro" id="IPR040256">
    <property type="entry name" value="At4g02000-like"/>
</dbReference>
<dbReference type="Proteomes" id="UP001154282">
    <property type="component" value="Unassembled WGS sequence"/>
</dbReference>
<name>A0AAV0MF63_9ROSI</name>
<reference evidence="3" key="1">
    <citation type="submission" date="2022-08" db="EMBL/GenBank/DDBJ databases">
        <authorList>
            <person name="Gutierrez-Valencia J."/>
        </authorList>
    </citation>
    <scope>NUCLEOTIDE SEQUENCE</scope>
</reference>
<keyword evidence="1" id="KW-0863">Zinc-finger</keyword>
<evidence type="ECO:0000313" key="4">
    <source>
        <dbReference type="Proteomes" id="UP001154282"/>
    </source>
</evidence>
<dbReference type="PANTHER" id="PTHR31286:SF99">
    <property type="entry name" value="DUF4283 DOMAIN-CONTAINING PROTEIN"/>
    <property type="match status" value="1"/>
</dbReference>
<comment type="caution">
    <text evidence="3">The sequence shown here is derived from an EMBL/GenBank/DDBJ whole genome shotgun (WGS) entry which is preliminary data.</text>
</comment>
<dbReference type="Gene3D" id="4.10.60.10">
    <property type="entry name" value="Zinc finger, CCHC-type"/>
    <property type="match status" value="1"/>
</dbReference>
<protein>
    <recommendedName>
        <fullName evidence="2">CCHC-type domain-containing protein</fullName>
    </recommendedName>
</protein>
<proteinExistence type="predicted"/>
<sequence length="109" mass="12582">MVVWVQFPAFPVHFYHKDILFSLGNMLGREIKLDYHTLHQERAKFARIAVEVDLSKPLIPRVWLDGAWQYVEYENIPVVCFECGKVGHTSENCPSFCRSRQPDGDSASI</sequence>